<dbReference type="GO" id="GO:0043161">
    <property type="term" value="P:proteasome-mediated ubiquitin-dependent protein catabolic process"/>
    <property type="evidence" value="ECO:0007669"/>
    <property type="project" value="TreeGrafter"/>
</dbReference>
<evidence type="ECO:0000256" key="3">
    <source>
        <dbReference type="ARBA" id="ARBA00004906"/>
    </source>
</evidence>
<dbReference type="EC" id="2.3.2.31" evidence="4"/>
<dbReference type="Gene3D" id="3.30.40.10">
    <property type="entry name" value="Zinc/RING finger domain, C3HC4 (zinc finger)"/>
    <property type="match status" value="1"/>
</dbReference>
<comment type="caution">
    <text evidence="17">The sequence shown here is derived from an EMBL/GenBank/DDBJ whole genome shotgun (WGS) entry which is preliminary data.</text>
</comment>
<dbReference type="InterPro" id="IPR001841">
    <property type="entry name" value="Znf_RING"/>
</dbReference>
<dbReference type="AlphaFoldDB" id="A0A1R2AUN5"/>
<name>A0A1R2AUN5_9CILI</name>
<gene>
    <name evidence="17" type="ORF">SteCoe_34467</name>
</gene>
<comment type="pathway">
    <text evidence="3">Protein modification; protein ubiquitination.</text>
</comment>
<evidence type="ECO:0000256" key="8">
    <source>
        <dbReference type="ARBA" id="ARBA00022737"/>
    </source>
</evidence>
<evidence type="ECO:0000256" key="5">
    <source>
        <dbReference type="ARBA" id="ARBA00022679"/>
    </source>
</evidence>
<evidence type="ECO:0000313" key="18">
    <source>
        <dbReference type="Proteomes" id="UP000187209"/>
    </source>
</evidence>
<evidence type="ECO:0000313" key="17">
    <source>
        <dbReference type="EMBL" id="OMJ68162.1"/>
    </source>
</evidence>
<keyword evidence="9 14" id="KW-0863">Zinc-finger</keyword>
<comment type="catalytic activity">
    <reaction evidence="1">
        <text>[E2 ubiquitin-conjugating enzyme]-S-ubiquitinyl-L-cysteine + [acceptor protein]-L-lysine = [E2 ubiquitin-conjugating enzyme]-L-cysteine + [acceptor protein]-N(6)-ubiquitinyl-L-lysine.</text>
        <dbReference type="EC" id="2.3.2.31"/>
    </reaction>
</comment>
<evidence type="ECO:0000256" key="11">
    <source>
        <dbReference type="ARBA" id="ARBA00022833"/>
    </source>
</evidence>
<dbReference type="InterPro" id="IPR013083">
    <property type="entry name" value="Znf_RING/FYVE/PHD"/>
</dbReference>
<dbReference type="GO" id="GO:0000151">
    <property type="term" value="C:ubiquitin ligase complex"/>
    <property type="evidence" value="ECO:0007669"/>
    <property type="project" value="TreeGrafter"/>
</dbReference>
<evidence type="ECO:0000259" key="15">
    <source>
        <dbReference type="PROSITE" id="PS50089"/>
    </source>
</evidence>
<comment type="subcellular location">
    <subcellularLocation>
        <location evidence="2">Membrane</location>
        <topology evidence="2">Single-pass membrane protein</topology>
    </subcellularLocation>
</comment>
<evidence type="ECO:0000256" key="13">
    <source>
        <dbReference type="ARBA" id="ARBA00023136"/>
    </source>
</evidence>
<dbReference type="GO" id="GO:0031090">
    <property type="term" value="C:organelle membrane"/>
    <property type="evidence" value="ECO:0007669"/>
    <property type="project" value="UniProtKB-ARBA"/>
</dbReference>
<dbReference type="PROSITE" id="PS51873">
    <property type="entry name" value="TRIAD"/>
    <property type="match status" value="1"/>
</dbReference>
<dbReference type="FunFam" id="3.30.40.10:FF:000051">
    <property type="entry name" value="RBR-type E3 ubiquitin transferase"/>
    <property type="match status" value="1"/>
</dbReference>
<dbReference type="InterPro" id="IPR044066">
    <property type="entry name" value="TRIAD_supradom"/>
</dbReference>
<proteinExistence type="predicted"/>
<dbReference type="GO" id="GO:0097039">
    <property type="term" value="P:protein linear polyubiquitination"/>
    <property type="evidence" value="ECO:0007669"/>
    <property type="project" value="TreeGrafter"/>
</dbReference>
<dbReference type="Gene3D" id="1.20.120.1750">
    <property type="match status" value="1"/>
</dbReference>
<dbReference type="Pfam" id="PF13639">
    <property type="entry name" value="zf-RING_2"/>
    <property type="match status" value="1"/>
</dbReference>
<dbReference type="EMBL" id="MPUH01001374">
    <property type="protein sequence ID" value="OMJ68162.1"/>
    <property type="molecule type" value="Genomic_DNA"/>
</dbReference>
<organism evidence="17 18">
    <name type="scientific">Stentor coeruleus</name>
    <dbReference type="NCBI Taxonomy" id="5963"/>
    <lineage>
        <taxon>Eukaryota</taxon>
        <taxon>Sar</taxon>
        <taxon>Alveolata</taxon>
        <taxon>Ciliophora</taxon>
        <taxon>Postciliodesmatophora</taxon>
        <taxon>Heterotrichea</taxon>
        <taxon>Heterotrichida</taxon>
        <taxon>Stentoridae</taxon>
        <taxon>Stentor</taxon>
    </lineage>
</organism>
<accession>A0A1R2AUN5</accession>
<dbReference type="PROSITE" id="PS50089">
    <property type="entry name" value="ZF_RING_2"/>
    <property type="match status" value="1"/>
</dbReference>
<keyword evidence="12" id="KW-1133">Transmembrane helix</keyword>
<evidence type="ECO:0000256" key="10">
    <source>
        <dbReference type="ARBA" id="ARBA00022786"/>
    </source>
</evidence>
<dbReference type="PANTHER" id="PTHR22770:SF13">
    <property type="entry name" value="RING-TYPE DOMAIN-CONTAINING PROTEIN"/>
    <property type="match status" value="1"/>
</dbReference>
<evidence type="ECO:0000256" key="12">
    <source>
        <dbReference type="ARBA" id="ARBA00022989"/>
    </source>
</evidence>
<protein>
    <recommendedName>
        <fullName evidence="4">RBR-type E3 ubiquitin transferase</fullName>
        <ecNumber evidence="4">2.3.2.31</ecNumber>
    </recommendedName>
</protein>
<feature type="domain" description="RING-type" evidence="15">
    <location>
        <begin position="105"/>
        <end position="155"/>
    </location>
</feature>
<keyword evidence="5" id="KW-0808">Transferase</keyword>
<evidence type="ECO:0000256" key="9">
    <source>
        <dbReference type="ARBA" id="ARBA00022771"/>
    </source>
</evidence>
<evidence type="ECO:0000256" key="1">
    <source>
        <dbReference type="ARBA" id="ARBA00001798"/>
    </source>
</evidence>
<dbReference type="Proteomes" id="UP000187209">
    <property type="component" value="Unassembled WGS sequence"/>
</dbReference>
<keyword evidence="13" id="KW-0472">Membrane</keyword>
<dbReference type="SUPFAM" id="SSF57850">
    <property type="entry name" value="RING/U-box"/>
    <property type="match status" value="2"/>
</dbReference>
<dbReference type="OrthoDB" id="304870at2759"/>
<evidence type="ECO:0000256" key="7">
    <source>
        <dbReference type="ARBA" id="ARBA00022723"/>
    </source>
</evidence>
<evidence type="ECO:0000256" key="2">
    <source>
        <dbReference type="ARBA" id="ARBA00004167"/>
    </source>
</evidence>
<dbReference type="SMART" id="SM00184">
    <property type="entry name" value="RING"/>
    <property type="match status" value="1"/>
</dbReference>
<dbReference type="GO" id="GO:0008270">
    <property type="term" value="F:zinc ion binding"/>
    <property type="evidence" value="ECO:0007669"/>
    <property type="project" value="UniProtKB-KW"/>
</dbReference>
<keyword evidence="11" id="KW-0862">Zinc</keyword>
<evidence type="ECO:0000256" key="14">
    <source>
        <dbReference type="PROSITE-ProRule" id="PRU00175"/>
    </source>
</evidence>
<keyword evidence="6" id="KW-0812">Transmembrane</keyword>
<dbReference type="GO" id="GO:0061630">
    <property type="term" value="F:ubiquitin protein ligase activity"/>
    <property type="evidence" value="ECO:0007669"/>
    <property type="project" value="UniProtKB-EC"/>
</dbReference>
<evidence type="ECO:0000259" key="16">
    <source>
        <dbReference type="PROSITE" id="PS51873"/>
    </source>
</evidence>
<feature type="domain" description="RING-type" evidence="16">
    <location>
        <begin position="101"/>
        <end position="315"/>
    </location>
</feature>
<keyword evidence="8" id="KW-0677">Repeat</keyword>
<dbReference type="InterPro" id="IPR051628">
    <property type="entry name" value="LUBAC_E3_Ligases"/>
</dbReference>
<sequence>MENPFYLRSITNSSQQCTFCSETVQETEQTSAIYLSCNRHFLCSRVCANEFIIICTENNILNWEFTQCFICSIPLSKDFYKSVYEENFEEILNKAYDEIVPNFTCTICHNNYKISDSIILQCNHRYCQNCFKDYLKYKINEGKVSKEDLACPECNLPIPNYYIKKIVDSEVFTKYELFSIERWTPKLQYGEIFFSCNGVNCNYKIVLSKSFEEIECPNCRKICCPKCKEEVHKSLTCEESIKKKKDALDEEILNNALKASGCIRCPWCRNGIVKKEGCNSITCLSSQCKGQKFLCFNCGNGLSYNNQAHNCIRIN</sequence>
<evidence type="ECO:0000256" key="4">
    <source>
        <dbReference type="ARBA" id="ARBA00012251"/>
    </source>
</evidence>
<dbReference type="GO" id="GO:0043130">
    <property type="term" value="F:ubiquitin binding"/>
    <property type="evidence" value="ECO:0007669"/>
    <property type="project" value="TreeGrafter"/>
</dbReference>
<dbReference type="PANTHER" id="PTHR22770">
    <property type="entry name" value="UBIQUITIN CONJUGATING ENZYME 7 INTERACTING PROTEIN-RELATED"/>
    <property type="match status" value="1"/>
</dbReference>
<keyword evidence="18" id="KW-1185">Reference proteome</keyword>
<keyword evidence="7" id="KW-0479">Metal-binding</keyword>
<dbReference type="GO" id="GO:0005737">
    <property type="term" value="C:cytoplasm"/>
    <property type="evidence" value="ECO:0007669"/>
    <property type="project" value="UniProtKB-ARBA"/>
</dbReference>
<evidence type="ECO:0000256" key="6">
    <source>
        <dbReference type="ARBA" id="ARBA00022692"/>
    </source>
</evidence>
<keyword evidence="10" id="KW-0833">Ubl conjugation pathway</keyword>
<reference evidence="17 18" key="1">
    <citation type="submission" date="2016-11" db="EMBL/GenBank/DDBJ databases">
        <title>The macronuclear genome of Stentor coeruleus: a giant cell with tiny introns.</title>
        <authorList>
            <person name="Slabodnick M."/>
            <person name="Ruby J.G."/>
            <person name="Reiff S.B."/>
            <person name="Swart E.C."/>
            <person name="Gosai S."/>
            <person name="Prabakaran S."/>
            <person name="Witkowska E."/>
            <person name="Larue G.E."/>
            <person name="Fisher S."/>
            <person name="Freeman R.M."/>
            <person name="Gunawardena J."/>
            <person name="Chu W."/>
            <person name="Stover N.A."/>
            <person name="Gregory B.D."/>
            <person name="Nowacki M."/>
            <person name="Derisi J."/>
            <person name="Roy S.W."/>
            <person name="Marshall W.F."/>
            <person name="Sood P."/>
        </authorList>
    </citation>
    <scope>NUCLEOTIDE SEQUENCE [LARGE SCALE GENOMIC DNA]</scope>
    <source>
        <strain evidence="17">WM001</strain>
    </source>
</reference>